<dbReference type="PANTHER" id="PTHR47673">
    <property type="entry name" value="ARM REPEAT SUPERFAMILY PROTEIN"/>
    <property type="match status" value="1"/>
</dbReference>
<dbReference type="GeneID" id="140034934"/>
<dbReference type="RefSeq" id="XP_071929848.1">
    <property type="nucleotide sequence ID" value="XM_072073747.1"/>
</dbReference>
<organism evidence="2 3">
    <name type="scientific">Coffea arabica</name>
    <name type="common">Arabian coffee</name>
    <dbReference type="NCBI Taxonomy" id="13443"/>
    <lineage>
        <taxon>Eukaryota</taxon>
        <taxon>Viridiplantae</taxon>
        <taxon>Streptophyta</taxon>
        <taxon>Embryophyta</taxon>
        <taxon>Tracheophyta</taxon>
        <taxon>Spermatophyta</taxon>
        <taxon>Magnoliopsida</taxon>
        <taxon>eudicotyledons</taxon>
        <taxon>Gunneridae</taxon>
        <taxon>Pentapetalae</taxon>
        <taxon>asterids</taxon>
        <taxon>lamiids</taxon>
        <taxon>Gentianales</taxon>
        <taxon>Rubiaceae</taxon>
        <taxon>Ixoroideae</taxon>
        <taxon>Gardenieae complex</taxon>
        <taxon>Bertiereae - Coffeeae clade</taxon>
        <taxon>Coffeeae</taxon>
        <taxon>Coffea</taxon>
    </lineage>
</organism>
<accession>A0ABM4WDI6</accession>
<keyword evidence="1" id="KW-0812">Transmembrane</keyword>
<dbReference type="SUPFAM" id="SSF48371">
    <property type="entry name" value="ARM repeat"/>
    <property type="match status" value="1"/>
</dbReference>
<protein>
    <submittedName>
        <fullName evidence="3">Uncharacterized protein isoform X1</fullName>
    </submittedName>
</protein>
<reference evidence="3" key="1">
    <citation type="submission" date="2025-08" db="UniProtKB">
        <authorList>
            <consortium name="RefSeq"/>
        </authorList>
    </citation>
    <scope>IDENTIFICATION</scope>
    <source>
        <tissue evidence="3">Leaves</tissue>
    </source>
</reference>
<feature type="transmembrane region" description="Helical" evidence="1">
    <location>
        <begin position="44"/>
        <end position="64"/>
    </location>
</feature>
<evidence type="ECO:0000256" key="1">
    <source>
        <dbReference type="SAM" id="Phobius"/>
    </source>
</evidence>
<keyword evidence="1" id="KW-1133">Transmembrane helix</keyword>
<dbReference type="PANTHER" id="PTHR47673:SF1">
    <property type="entry name" value="ARM REPEAT SUPERFAMILY PROTEIN"/>
    <property type="match status" value="1"/>
</dbReference>
<keyword evidence="2" id="KW-1185">Reference proteome</keyword>
<sequence length="197" mass="22528">MRILAARLSTYLCRRNPLTAQSRNLSSFHGRDERSIEEEAERKIGWFLKLIFAGTATVVAYQFLPYMGDNLMLQSVSLLQVKDPLFKRMGASRLAHFAIDDERRMKIVEIGGAQELLNMLGTAKDDRTRKEALRALDAISKSDSGSRMEPWLQFLMIDIQEYYFSMKLVALYKKLEPSLSSGPSLILLKMQRSRNSS</sequence>
<gene>
    <name evidence="3" type="primary">LOC140034934</name>
</gene>
<keyword evidence="1" id="KW-0472">Membrane</keyword>
<proteinExistence type="predicted"/>
<name>A0ABM4WDI6_COFAR</name>
<dbReference type="InterPro" id="IPR016024">
    <property type="entry name" value="ARM-type_fold"/>
</dbReference>
<evidence type="ECO:0000313" key="2">
    <source>
        <dbReference type="Proteomes" id="UP001652660"/>
    </source>
</evidence>
<dbReference type="Proteomes" id="UP001652660">
    <property type="component" value="Chromosome 2c"/>
</dbReference>
<dbReference type="InterPro" id="IPR011989">
    <property type="entry name" value="ARM-like"/>
</dbReference>
<dbReference type="Gene3D" id="1.25.10.10">
    <property type="entry name" value="Leucine-rich Repeat Variant"/>
    <property type="match status" value="1"/>
</dbReference>
<evidence type="ECO:0000313" key="3">
    <source>
        <dbReference type="RefSeq" id="XP_071929848.1"/>
    </source>
</evidence>